<dbReference type="RefSeq" id="WP_061084768.1">
    <property type="nucleotide sequence ID" value="NZ_QNVU01000016.1"/>
</dbReference>
<feature type="transmembrane region" description="Helical" evidence="1">
    <location>
        <begin position="12"/>
        <end position="33"/>
    </location>
</feature>
<evidence type="ECO:0000313" key="3">
    <source>
        <dbReference type="Proteomes" id="UP000256924"/>
    </source>
</evidence>
<dbReference type="GO" id="GO:0015097">
    <property type="term" value="F:mercury ion transmembrane transporter activity"/>
    <property type="evidence" value="ECO:0007669"/>
    <property type="project" value="InterPro"/>
</dbReference>
<keyword evidence="1" id="KW-0812">Transmembrane</keyword>
<dbReference type="InterPro" id="IPR004891">
    <property type="entry name" value="Mercury-R_MerC"/>
</dbReference>
<keyword evidence="1" id="KW-0472">Membrane</keyword>
<protein>
    <submittedName>
        <fullName evidence="2">MerC domain-containing protein</fullName>
    </submittedName>
</protein>
<gene>
    <name evidence="2" type="ORF">DRF68_09660</name>
</gene>
<name>A0A3D9B9Q7_9FLAO</name>
<dbReference type="Pfam" id="PF03203">
    <property type="entry name" value="MerC"/>
    <property type="match status" value="1"/>
</dbReference>
<accession>A0A3D9B9Q7</accession>
<comment type="caution">
    <text evidence="2">The sequence shown here is derived from an EMBL/GenBank/DDBJ whole genome shotgun (WGS) entry which is preliminary data.</text>
</comment>
<evidence type="ECO:0000256" key="1">
    <source>
        <dbReference type="SAM" id="Phobius"/>
    </source>
</evidence>
<feature type="transmembrane region" description="Helical" evidence="1">
    <location>
        <begin position="63"/>
        <end position="81"/>
    </location>
</feature>
<feature type="transmembrane region" description="Helical" evidence="1">
    <location>
        <begin position="87"/>
        <end position="105"/>
    </location>
</feature>
<reference evidence="2 3" key="1">
    <citation type="journal article" date="2004" name="Emerg. Infect. Dis.">
        <title>Amoebae-resisting bacteria isolated from human nasal swabs by amoebal coculture.</title>
        <authorList>
            <person name="Greub G."/>
            <person name="La Scola B."/>
            <person name="Raoult D."/>
        </authorList>
    </citation>
    <scope>NUCLEOTIDE SEQUENCE [LARGE SCALE GENOMIC DNA]</scope>
    <source>
        <strain evidence="2 3">CCUG 51329</strain>
    </source>
</reference>
<dbReference type="Proteomes" id="UP000256924">
    <property type="component" value="Unassembled WGS sequence"/>
</dbReference>
<proteinExistence type="predicted"/>
<sequence length="112" mass="12315">MKNKTYDILGISAATLCLIHCLIFPLLVIIPIGISHNPYIDLAFLIIGAIIAFKICKTTDSKLVIALFAVSLLTILISVVLDFVYHIHLPLIYVGSAGLITAHIINHRRTHT</sequence>
<evidence type="ECO:0000313" key="2">
    <source>
        <dbReference type="EMBL" id="REC49892.1"/>
    </source>
</evidence>
<keyword evidence="3" id="KW-1185">Reference proteome</keyword>
<dbReference type="EMBL" id="QNVU01000016">
    <property type="protein sequence ID" value="REC49892.1"/>
    <property type="molecule type" value="Genomic_DNA"/>
</dbReference>
<feature type="transmembrane region" description="Helical" evidence="1">
    <location>
        <begin position="39"/>
        <end position="56"/>
    </location>
</feature>
<organism evidence="2 3">
    <name type="scientific">Candidatus Chryseobacterium massiliense</name>
    <dbReference type="NCBI Taxonomy" id="204089"/>
    <lineage>
        <taxon>Bacteria</taxon>
        <taxon>Pseudomonadati</taxon>
        <taxon>Bacteroidota</taxon>
        <taxon>Flavobacteriia</taxon>
        <taxon>Flavobacteriales</taxon>
        <taxon>Weeksellaceae</taxon>
        <taxon>Chryseobacterium group</taxon>
        <taxon>Chryseobacterium</taxon>
    </lineage>
</organism>
<keyword evidence="1" id="KW-1133">Transmembrane helix</keyword>
<dbReference type="GO" id="GO:0016020">
    <property type="term" value="C:membrane"/>
    <property type="evidence" value="ECO:0007669"/>
    <property type="project" value="InterPro"/>
</dbReference>
<dbReference type="AlphaFoldDB" id="A0A3D9B9Q7"/>